<keyword evidence="3" id="KW-1185">Reference proteome</keyword>
<evidence type="ECO:0000313" key="3">
    <source>
        <dbReference type="Proteomes" id="UP000600247"/>
    </source>
</evidence>
<gene>
    <name evidence="2" type="ORF">GCM10010918_51160</name>
</gene>
<proteinExistence type="predicted"/>
<dbReference type="RefSeq" id="WP_188892532.1">
    <property type="nucleotide sequence ID" value="NZ_BMHY01000017.1"/>
</dbReference>
<dbReference type="EMBL" id="BMHY01000017">
    <property type="protein sequence ID" value="GGG86717.1"/>
    <property type="molecule type" value="Genomic_DNA"/>
</dbReference>
<sequence>MAHKGYASNNIKRTMIGAAAFAVLALCLSGCASNPSTRQAKTYGHDGYMGYSNSNPNIPNNFSYLNYKSDGKFAGDVLKQLKDDGVKSNQLYFNGEYLRVLLHVDSRLSDAEVDRLRQKAQNLVQYNMPRYKVTTEIAH</sequence>
<evidence type="ECO:0000256" key="1">
    <source>
        <dbReference type="SAM" id="SignalP"/>
    </source>
</evidence>
<reference evidence="2 3" key="1">
    <citation type="journal article" date="2014" name="Int. J. Syst. Evol. Microbiol.">
        <title>Complete genome sequence of Corynebacterium casei LMG S-19264T (=DSM 44701T), isolated from a smear-ripened cheese.</title>
        <authorList>
            <consortium name="US DOE Joint Genome Institute (JGI-PGF)"/>
            <person name="Walter F."/>
            <person name="Albersmeier A."/>
            <person name="Kalinowski J."/>
            <person name="Ruckert C."/>
        </authorList>
    </citation>
    <scope>NUCLEOTIDE SEQUENCE [LARGE SCALE GENOMIC DNA]</scope>
    <source>
        <strain evidence="2 3">CGMCC 1.15286</strain>
    </source>
</reference>
<accession>A0A917MB80</accession>
<dbReference type="Proteomes" id="UP000600247">
    <property type="component" value="Unassembled WGS sequence"/>
</dbReference>
<name>A0A917MB80_9BACL</name>
<evidence type="ECO:0000313" key="2">
    <source>
        <dbReference type="EMBL" id="GGG86717.1"/>
    </source>
</evidence>
<feature type="signal peptide" evidence="1">
    <location>
        <begin position="1"/>
        <end position="32"/>
    </location>
</feature>
<keyword evidence="1" id="KW-0732">Signal</keyword>
<feature type="chain" id="PRO_5038592413" description="Sporulation protein" evidence="1">
    <location>
        <begin position="33"/>
        <end position="139"/>
    </location>
</feature>
<dbReference type="AlphaFoldDB" id="A0A917MB80"/>
<organism evidence="2 3">
    <name type="scientific">Paenibacillus radicis</name>
    <name type="common">ex Gao et al. 2016</name>
    <dbReference type="NCBI Taxonomy" id="1737354"/>
    <lineage>
        <taxon>Bacteria</taxon>
        <taxon>Bacillati</taxon>
        <taxon>Bacillota</taxon>
        <taxon>Bacilli</taxon>
        <taxon>Bacillales</taxon>
        <taxon>Paenibacillaceae</taxon>
        <taxon>Paenibacillus</taxon>
    </lineage>
</organism>
<evidence type="ECO:0008006" key="4">
    <source>
        <dbReference type="Google" id="ProtNLM"/>
    </source>
</evidence>
<comment type="caution">
    <text evidence="2">The sequence shown here is derived from an EMBL/GenBank/DDBJ whole genome shotgun (WGS) entry which is preliminary data.</text>
</comment>
<protein>
    <recommendedName>
        <fullName evidence="4">Sporulation protein</fullName>
    </recommendedName>
</protein>